<evidence type="ECO:0000313" key="9">
    <source>
        <dbReference type="EMBL" id="KAI6778239.1"/>
    </source>
</evidence>
<feature type="compositionally biased region" description="Basic and acidic residues" evidence="6">
    <location>
        <begin position="492"/>
        <end position="502"/>
    </location>
</feature>
<dbReference type="GO" id="GO:0031848">
    <property type="term" value="P:protection from non-homologous end joining at telomere"/>
    <property type="evidence" value="ECO:0007669"/>
    <property type="project" value="TreeGrafter"/>
</dbReference>
<proteinExistence type="inferred from homology"/>
<reference evidence="9" key="1">
    <citation type="journal article" date="2021" name="J Fungi (Basel)">
        <title>Genomic and Metabolomic Analyses of the Marine Fungus Emericellopsis cladophorae: Insights into Saltwater Adaptability Mechanisms and Its Biosynthetic Potential.</title>
        <authorList>
            <person name="Goncalves M.F.M."/>
            <person name="Hilario S."/>
            <person name="Van de Peer Y."/>
            <person name="Esteves A.C."/>
            <person name="Alves A."/>
        </authorList>
    </citation>
    <scope>NUCLEOTIDE SEQUENCE</scope>
    <source>
        <strain evidence="9">MUM 19.33</strain>
    </source>
</reference>
<feature type="region of interest" description="Disordered" evidence="6">
    <location>
        <begin position="428"/>
        <end position="544"/>
    </location>
</feature>
<keyword evidence="10" id="KW-1185">Reference proteome</keyword>
<dbReference type="Gene3D" id="1.10.10.2170">
    <property type="match status" value="1"/>
</dbReference>
<keyword evidence="4 5" id="KW-0539">Nucleus</keyword>
<feature type="compositionally biased region" description="Polar residues" evidence="6">
    <location>
        <begin position="474"/>
        <end position="483"/>
    </location>
</feature>
<feature type="region of interest" description="Disordered" evidence="6">
    <location>
        <begin position="337"/>
        <end position="410"/>
    </location>
</feature>
<comment type="similarity">
    <text evidence="5">Belongs to the RAP1 family.</text>
</comment>
<comment type="subunit">
    <text evidence="5">Homodimer.</text>
</comment>
<comment type="subcellular location">
    <subcellularLocation>
        <location evidence="5">Nucleus</location>
    </subcellularLocation>
    <subcellularLocation>
        <location evidence="5">Chromosome</location>
        <location evidence="5">Telomere</location>
    </subcellularLocation>
</comment>
<name>A0A9P9XUV9_9HYPO</name>
<evidence type="ECO:0000259" key="7">
    <source>
        <dbReference type="Pfam" id="PF11626"/>
    </source>
</evidence>
<evidence type="ECO:0000256" key="6">
    <source>
        <dbReference type="SAM" id="MobiDB-lite"/>
    </source>
</evidence>
<feature type="compositionally biased region" description="Basic and acidic residues" evidence="6">
    <location>
        <begin position="185"/>
        <end position="202"/>
    </location>
</feature>
<dbReference type="OrthoDB" id="435460at2759"/>
<organism evidence="9 10">
    <name type="scientific">Emericellopsis cladophorae</name>
    <dbReference type="NCBI Taxonomy" id="2686198"/>
    <lineage>
        <taxon>Eukaryota</taxon>
        <taxon>Fungi</taxon>
        <taxon>Dikarya</taxon>
        <taxon>Ascomycota</taxon>
        <taxon>Pezizomycotina</taxon>
        <taxon>Sordariomycetes</taxon>
        <taxon>Hypocreomycetidae</taxon>
        <taxon>Hypocreales</taxon>
        <taxon>Bionectriaceae</taxon>
        <taxon>Emericellopsis</taxon>
    </lineage>
</organism>
<dbReference type="PANTHER" id="PTHR16466">
    <property type="entry name" value="TELOMERE REPEAT-BINDING FACTOR 2-INTERACTING PROTEIN 1"/>
    <property type="match status" value="1"/>
</dbReference>
<keyword evidence="2" id="KW-0010">Activator</keyword>
<evidence type="ECO:0000256" key="3">
    <source>
        <dbReference type="ARBA" id="ARBA00023163"/>
    </source>
</evidence>
<dbReference type="Pfam" id="PF16589">
    <property type="entry name" value="BRCT_2"/>
    <property type="match status" value="1"/>
</dbReference>
<evidence type="ECO:0000256" key="5">
    <source>
        <dbReference type="RuleBase" id="RU367107"/>
    </source>
</evidence>
<keyword evidence="5" id="KW-0779">Telomere</keyword>
<dbReference type="Proteomes" id="UP001055219">
    <property type="component" value="Unassembled WGS sequence"/>
</dbReference>
<dbReference type="GO" id="GO:0042162">
    <property type="term" value="F:telomeric DNA binding"/>
    <property type="evidence" value="ECO:0007669"/>
    <property type="project" value="TreeGrafter"/>
</dbReference>
<dbReference type="AlphaFoldDB" id="A0A9P9XUV9"/>
<protein>
    <recommendedName>
        <fullName evidence="5">DNA-binding protein RAP1</fullName>
    </recommendedName>
</protein>
<keyword evidence="1" id="KW-0805">Transcription regulation</keyword>
<dbReference type="InterPro" id="IPR001357">
    <property type="entry name" value="BRCT_dom"/>
</dbReference>
<dbReference type="GeneID" id="75830623"/>
<evidence type="ECO:0000256" key="1">
    <source>
        <dbReference type="ARBA" id="ARBA00023015"/>
    </source>
</evidence>
<keyword evidence="3" id="KW-0804">Transcription</keyword>
<accession>A0A9P9XUV9</accession>
<feature type="region of interest" description="Disordered" evidence="6">
    <location>
        <begin position="106"/>
        <end position="221"/>
    </location>
</feature>
<feature type="compositionally biased region" description="Polar residues" evidence="6">
    <location>
        <begin position="127"/>
        <end position="155"/>
    </location>
</feature>
<feature type="domain" description="TRF2-interacting telomeric protein/Rap1 C-terminal" evidence="7">
    <location>
        <begin position="555"/>
        <end position="663"/>
    </location>
</feature>
<evidence type="ECO:0000256" key="4">
    <source>
        <dbReference type="ARBA" id="ARBA00023242"/>
    </source>
</evidence>
<dbReference type="RefSeq" id="XP_051359095.1">
    <property type="nucleotide sequence ID" value="XM_051509983.1"/>
</dbReference>
<evidence type="ECO:0000313" key="10">
    <source>
        <dbReference type="Proteomes" id="UP001055219"/>
    </source>
</evidence>
<feature type="compositionally biased region" description="Basic and acidic residues" evidence="6">
    <location>
        <begin position="358"/>
        <end position="370"/>
    </location>
</feature>
<evidence type="ECO:0000259" key="8">
    <source>
        <dbReference type="Pfam" id="PF16589"/>
    </source>
</evidence>
<comment type="caution">
    <text evidence="9">The sequence shown here is derived from an EMBL/GenBank/DDBJ whole genome shotgun (WGS) entry which is preliminary data.</text>
</comment>
<dbReference type="GO" id="GO:0070187">
    <property type="term" value="C:shelterin complex"/>
    <property type="evidence" value="ECO:0007669"/>
    <property type="project" value="TreeGrafter"/>
</dbReference>
<dbReference type="InterPro" id="IPR036431">
    <property type="entry name" value="ARID_dom_sf"/>
</dbReference>
<dbReference type="Pfam" id="PF11626">
    <property type="entry name" value="Rap1_C"/>
    <property type="match status" value="1"/>
</dbReference>
<keyword evidence="5" id="KW-0158">Chromosome</keyword>
<evidence type="ECO:0000256" key="2">
    <source>
        <dbReference type="ARBA" id="ARBA00023159"/>
    </source>
</evidence>
<feature type="compositionally biased region" description="Low complexity" evidence="6">
    <location>
        <begin position="203"/>
        <end position="214"/>
    </location>
</feature>
<feature type="compositionally biased region" description="Polar residues" evidence="6">
    <location>
        <begin position="398"/>
        <end position="410"/>
    </location>
</feature>
<dbReference type="Gene3D" id="1.10.150.60">
    <property type="entry name" value="ARID DNA-binding domain"/>
    <property type="match status" value="1"/>
</dbReference>
<sequence>MASISYNNVPAEQGGNIFSNIKFWIHRGVPLRSDWVKHVEENGGQVVDLEKKADYLIADHLKARNAPDGAYSWKLIQESVKNGALQIADRFLIGPHPDDVRRIAATKAPKSTRTAYTNEDDGLLGTVGSSAVQPTKSSVLTASVASKQNTPSSSERQAKSHAGSSRQGTVQTTNPPLAQSPEISRQADLDHSPNVEGVRETSSETNSENNPETNAEPQPTVDIVAAVVDDEEEDDQNNEEEDAKNQFYGDLENFAFQSGKSIQFELRIQGHGRVELWELMQPVFAQDAQPNDIDWAKIAADLDIEPNEKNKNKLSAYFEKNVADFVAHLYTLEQSRDDSADEGAANKVSQDAGSAVKDSVEVPRRSREYAVDSGSMENQPDKRQKVDHVPGAPGARLQPTTSQAPEEQQFTGTARRLFASKDLQEIKDSQEDTQAVLQSPAVHSRSVEATLPVNQSRTRGNHAIRREDTMVDISPSQQLQEELNASPRVSRRPNDTGTGRRDRSIKRKLPSSFNTNVRPPPSQPVPAASSSRPDTNHHSHLTPSLSTIEEYMTYYESLGYSRSIVKRALQATTMTPGGPAAFAMEHLNQRHKDLPSDIAGVWTERDDRALRFVMLLSHDGQSLDREGKDRRERLLLERARMKRARLLEKHGRQRMKLREKWLNVKGLS</sequence>
<dbReference type="PANTHER" id="PTHR16466:SF6">
    <property type="entry name" value="TELOMERIC REPEAT-BINDING FACTOR 2-INTERACTING PROTEIN 1"/>
    <property type="match status" value="1"/>
</dbReference>
<feature type="compositionally biased region" description="Polar residues" evidence="6">
    <location>
        <begin position="162"/>
        <end position="183"/>
    </location>
</feature>
<dbReference type="InterPro" id="IPR021661">
    <property type="entry name" value="Rap1_C"/>
</dbReference>
<dbReference type="InterPro" id="IPR038104">
    <property type="entry name" value="Rap1_C_sf"/>
</dbReference>
<dbReference type="InterPro" id="IPR039595">
    <property type="entry name" value="TE2IP/Rap1"/>
</dbReference>
<feature type="domain" description="BRCT" evidence="8">
    <location>
        <begin position="16"/>
        <end position="86"/>
    </location>
</feature>
<dbReference type="GO" id="GO:0010833">
    <property type="term" value="P:telomere maintenance via telomere lengthening"/>
    <property type="evidence" value="ECO:0007669"/>
    <property type="project" value="UniProtKB-UniRule"/>
</dbReference>
<reference evidence="9" key="2">
    <citation type="submission" date="2022-07" db="EMBL/GenBank/DDBJ databases">
        <authorList>
            <person name="Goncalves M.F.M."/>
            <person name="Hilario S."/>
            <person name="Van De Peer Y."/>
            <person name="Esteves A.C."/>
            <person name="Alves A."/>
        </authorList>
    </citation>
    <scope>NUCLEOTIDE SEQUENCE</scope>
    <source>
        <strain evidence="9">MUM 19.33</strain>
    </source>
</reference>
<dbReference type="EMBL" id="JAGIXG020000077">
    <property type="protein sequence ID" value="KAI6778239.1"/>
    <property type="molecule type" value="Genomic_DNA"/>
</dbReference>
<comment type="function">
    <text evidence="5">Involved in the regulation of telomere length, clustering and has a specific role in telomere position effect (TPE).</text>
</comment>
<gene>
    <name evidence="9" type="ORF">J7T54_004134</name>
</gene>
<feature type="compositionally biased region" description="Basic and acidic residues" evidence="6">
    <location>
        <begin position="379"/>
        <end position="388"/>
    </location>
</feature>